<dbReference type="Gene3D" id="1.10.357.10">
    <property type="entry name" value="Tetracycline Repressor, domain 2"/>
    <property type="match status" value="1"/>
</dbReference>
<evidence type="ECO:0000256" key="4">
    <source>
        <dbReference type="PROSITE-ProRule" id="PRU00335"/>
    </source>
</evidence>
<sequence length="244" mass="26485">MRLSESSIPGVDGTALVLVDPAKRSYNILNMRSADSPPSDVTARARIRDGALALFAERGEDAVTIRQIAERAEVSPGLVVHHYGSKAGLREAVVDHVKHWMDELIDSSSDPETAADMIEGDMATLGFFLEAALPPGSPIPAYLRRLFLAGDPAATELLSRWHDGTVAIFRAWHDAGVLDAGPDPETRAAIAMSADFGLIFLREQWTEILGTDPLGDGMQRWTEESMRVYAAIWPDPPSPPAKES</sequence>
<dbReference type="PRINTS" id="PR00455">
    <property type="entry name" value="HTHTETR"/>
</dbReference>
<dbReference type="AlphaFoldDB" id="A0A560WH83"/>
<evidence type="ECO:0000313" key="6">
    <source>
        <dbReference type="EMBL" id="TWD16845.1"/>
    </source>
</evidence>
<dbReference type="PANTHER" id="PTHR30055">
    <property type="entry name" value="HTH-TYPE TRANSCRIPTIONAL REGULATOR RUTR"/>
    <property type="match status" value="1"/>
</dbReference>
<keyword evidence="2 4" id="KW-0238">DNA-binding</keyword>
<proteinExistence type="predicted"/>
<dbReference type="PANTHER" id="PTHR30055:SF234">
    <property type="entry name" value="HTH-TYPE TRANSCRIPTIONAL REGULATOR BETI"/>
    <property type="match status" value="1"/>
</dbReference>
<keyword evidence="3" id="KW-0804">Transcription</keyword>
<evidence type="ECO:0000259" key="5">
    <source>
        <dbReference type="PROSITE" id="PS50977"/>
    </source>
</evidence>
<comment type="caution">
    <text evidence="6">The sequence shown here is derived from an EMBL/GenBank/DDBJ whole genome shotgun (WGS) entry which is preliminary data.</text>
</comment>
<gene>
    <name evidence="6" type="ORF">FB557_0388</name>
</gene>
<dbReference type="Pfam" id="PF00440">
    <property type="entry name" value="TetR_N"/>
    <property type="match status" value="1"/>
</dbReference>
<dbReference type="GO" id="GO:0003700">
    <property type="term" value="F:DNA-binding transcription factor activity"/>
    <property type="evidence" value="ECO:0007669"/>
    <property type="project" value="TreeGrafter"/>
</dbReference>
<name>A0A560WH83_9MICO</name>
<dbReference type="SUPFAM" id="SSF48498">
    <property type="entry name" value="Tetracyclin repressor-like, C-terminal domain"/>
    <property type="match status" value="1"/>
</dbReference>
<dbReference type="InterPro" id="IPR009057">
    <property type="entry name" value="Homeodomain-like_sf"/>
</dbReference>
<dbReference type="PROSITE" id="PS50977">
    <property type="entry name" value="HTH_TETR_2"/>
    <property type="match status" value="1"/>
</dbReference>
<accession>A0A560WH83</accession>
<feature type="domain" description="HTH tetR-type" evidence="5">
    <location>
        <begin position="41"/>
        <end position="101"/>
    </location>
</feature>
<reference evidence="6 7" key="1">
    <citation type="submission" date="2019-06" db="EMBL/GenBank/DDBJ databases">
        <title>Sequencing the genomes of 1000 actinobacteria strains.</title>
        <authorList>
            <person name="Klenk H.-P."/>
        </authorList>
    </citation>
    <scope>NUCLEOTIDE SEQUENCE [LARGE SCALE GENOMIC DNA]</scope>
    <source>
        <strain evidence="6 7">DSM 18935</strain>
    </source>
</reference>
<feature type="DNA-binding region" description="H-T-H motif" evidence="4">
    <location>
        <begin position="64"/>
        <end position="83"/>
    </location>
</feature>
<dbReference type="Proteomes" id="UP000315628">
    <property type="component" value="Unassembled WGS sequence"/>
</dbReference>
<dbReference type="InterPro" id="IPR050109">
    <property type="entry name" value="HTH-type_TetR-like_transc_reg"/>
</dbReference>
<dbReference type="EMBL" id="VIUW01000001">
    <property type="protein sequence ID" value="TWD16845.1"/>
    <property type="molecule type" value="Genomic_DNA"/>
</dbReference>
<evidence type="ECO:0000256" key="3">
    <source>
        <dbReference type="ARBA" id="ARBA00023163"/>
    </source>
</evidence>
<keyword evidence="1" id="KW-0805">Transcription regulation</keyword>
<dbReference type="SUPFAM" id="SSF46689">
    <property type="entry name" value="Homeodomain-like"/>
    <property type="match status" value="1"/>
</dbReference>
<organism evidence="6 7">
    <name type="scientific">Marihabitans asiaticum</name>
    <dbReference type="NCBI Taxonomy" id="415218"/>
    <lineage>
        <taxon>Bacteria</taxon>
        <taxon>Bacillati</taxon>
        <taxon>Actinomycetota</taxon>
        <taxon>Actinomycetes</taxon>
        <taxon>Micrococcales</taxon>
        <taxon>Intrasporangiaceae</taxon>
        <taxon>Marihabitans</taxon>
    </lineage>
</organism>
<keyword evidence="7" id="KW-1185">Reference proteome</keyword>
<evidence type="ECO:0000256" key="1">
    <source>
        <dbReference type="ARBA" id="ARBA00023015"/>
    </source>
</evidence>
<dbReference type="GO" id="GO:0000976">
    <property type="term" value="F:transcription cis-regulatory region binding"/>
    <property type="evidence" value="ECO:0007669"/>
    <property type="project" value="TreeGrafter"/>
</dbReference>
<dbReference type="InterPro" id="IPR001647">
    <property type="entry name" value="HTH_TetR"/>
</dbReference>
<evidence type="ECO:0000313" key="7">
    <source>
        <dbReference type="Proteomes" id="UP000315628"/>
    </source>
</evidence>
<evidence type="ECO:0000256" key="2">
    <source>
        <dbReference type="ARBA" id="ARBA00023125"/>
    </source>
</evidence>
<dbReference type="InterPro" id="IPR036271">
    <property type="entry name" value="Tet_transcr_reg_TetR-rel_C_sf"/>
</dbReference>
<protein>
    <submittedName>
        <fullName evidence="6">TetR family transcriptional regulator</fullName>
    </submittedName>
</protein>